<dbReference type="GO" id="GO:0006166">
    <property type="term" value="P:purine ribonucleoside salvage"/>
    <property type="evidence" value="ECO:0007669"/>
    <property type="project" value="UniProtKB-KW"/>
</dbReference>
<dbReference type="FunFam" id="3.40.50.1580:FF:000012">
    <property type="entry name" value="Probable 6-oxopurine nucleoside phosphorylase"/>
    <property type="match status" value="1"/>
</dbReference>
<dbReference type="EMBL" id="JAASRM010000001">
    <property type="protein sequence ID" value="NIK87762.1"/>
    <property type="molecule type" value="Genomic_DNA"/>
</dbReference>
<feature type="domain" description="Nucleoside phosphorylase" evidence="5">
    <location>
        <begin position="6"/>
        <end position="244"/>
    </location>
</feature>
<dbReference type="NCBIfam" id="NF006492">
    <property type="entry name" value="PRK08931.1"/>
    <property type="match status" value="1"/>
</dbReference>
<dbReference type="Proteomes" id="UP000570514">
    <property type="component" value="Unassembled WGS sequence"/>
</dbReference>
<comment type="pathway">
    <text evidence="4">Amino-acid biosynthesis; L-methionine biosynthesis via salvage pathway; S-methyl-5-thio-alpha-D-ribose 1-phosphate from S-methyl-5'-thioadenosine (phosphorylase route): step 1/1.</text>
</comment>
<dbReference type="CDD" id="cd09010">
    <property type="entry name" value="MTAP_SsMTAPII_like_MTIP"/>
    <property type="match status" value="1"/>
</dbReference>
<dbReference type="InterPro" id="IPR000845">
    <property type="entry name" value="Nucleoside_phosphorylase_d"/>
</dbReference>
<comment type="subunit">
    <text evidence="4">Homohexamer. Dimer of a homotrimer.</text>
</comment>
<keyword evidence="2 4" id="KW-0808">Transferase</keyword>
<evidence type="ECO:0000313" key="6">
    <source>
        <dbReference type="EMBL" id="NIK87762.1"/>
    </source>
</evidence>
<dbReference type="Pfam" id="PF01048">
    <property type="entry name" value="PNP_UDP_1"/>
    <property type="match status" value="1"/>
</dbReference>
<dbReference type="NCBIfam" id="TIGR01694">
    <property type="entry name" value="MTAP"/>
    <property type="match status" value="1"/>
</dbReference>
<keyword evidence="7" id="KW-1185">Reference proteome</keyword>
<organism evidence="6 7">
    <name type="scientific">Rhizomicrobium palustre</name>
    <dbReference type="NCBI Taxonomy" id="189966"/>
    <lineage>
        <taxon>Bacteria</taxon>
        <taxon>Pseudomonadati</taxon>
        <taxon>Pseudomonadota</taxon>
        <taxon>Alphaproteobacteria</taxon>
        <taxon>Micropepsales</taxon>
        <taxon>Micropepsaceae</taxon>
        <taxon>Rhizomicrobium</taxon>
    </lineage>
</organism>
<feature type="binding site" evidence="4">
    <location>
        <begin position="87"/>
        <end position="88"/>
    </location>
    <ligand>
        <name>phosphate</name>
        <dbReference type="ChEBI" id="CHEBI:43474"/>
    </ligand>
</feature>
<accession>A0A846MXH6</accession>
<evidence type="ECO:0000256" key="1">
    <source>
        <dbReference type="ARBA" id="ARBA00022676"/>
    </source>
</evidence>
<dbReference type="SUPFAM" id="SSF53167">
    <property type="entry name" value="Purine and uridine phosphorylases"/>
    <property type="match status" value="1"/>
</dbReference>
<dbReference type="PANTHER" id="PTHR42679:SF2">
    <property type="entry name" value="S-METHYL-5'-THIOADENOSINE PHOSPHORYLASE"/>
    <property type="match status" value="1"/>
</dbReference>
<keyword evidence="3 4" id="KW-0660">Purine salvage</keyword>
<dbReference type="Gene3D" id="3.40.50.1580">
    <property type="entry name" value="Nucleoside phosphorylase domain"/>
    <property type="match status" value="1"/>
</dbReference>
<evidence type="ECO:0000256" key="3">
    <source>
        <dbReference type="ARBA" id="ARBA00022726"/>
    </source>
</evidence>
<dbReference type="GO" id="GO:0005829">
    <property type="term" value="C:cytosol"/>
    <property type="evidence" value="ECO:0007669"/>
    <property type="project" value="TreeGrafter"/>
</dbReference>
<dbReference type="HAMAP" id="MF_01963">
    <property type="entry name" value="MTAP"/>
    <property type="match status" value="1"/>
</dbReference>
<evidence type="ECO:0000256" key="2">
    <source>
        <dbReference type="ARBA" id="ARBA00022679"/>
    </source>
</evidence>
<evidence type="ECO:0000259" key="5">
    <source>
        <dbReference type="Pfam" id="PF01048"/>
    </source>
</evidence>
<evidence type="ECO:0000313" key="7">
    <source>
        <dbReference type="Proteomes" id="UP000570514"/>
    </source>
</evidence>
<gene>
    <name evidence="4" type="primary">mtnP</name>
    <name evidence="6" type="ORF">FHS83_001080</name>
</gene>
<dbReference type="GO" id="GO:0017061">
    <property type="term" value="F:S-methyl-5-thioadenosine phosphorylase activity"/>
    <property type="evidence" value="ECO:0007669"/>
    <property type="project" value="UniProtKB-UniRule"/>
</dbReference>
<dbReference type="InterPro" id="IPR035994">
    <property type="entry name" value="Nucleoside_phosphorylase_sf"/>
</dbReference>
<protein>
    <recommendedName>
        <fullName evidence="4">S-methyl-5'-thioadenosine phosphorylase</fullName>
        <ecNumber evidence="4">2.4.2.28</ecNumber>
    </recommendedName>
    <alternativeName>
        <fullName evidence="4">5'-methylthioadenosine phosphorylase</fullName>
        <shortName evidence="4">MTA phosphorylase</shortName>
        <shortName evidence="4">MTAP</shortName>
    </alternativeName>
</protein>
<comment type="caution">
    <text evidence="6">The sequence shown here is derived from an EMBL/GenBank/DDBJ whole genome shotgun (WGS) entry which is preliminary data.</text>
</comment>
<comment type="function">
    <text evidence="4">Catalyzes the reversible phosphorylation of S-methyl-5'-thioadenosine (MTA) to adenine and 5-methylthioribose-1-phosphate. Involved in the breakdown of MTA, a major by-product of polyamine biosynthesis. Responsible for the first step in the methionine salvage pathway after MTA has been generated from S-adenosylmethionine. Has broad substrate specificity with 6-aminopurine nucleosides as preferred substrates.</text>
</comment>
<comment type="similarity">
    <text evidence="4">Belongs to the PNP/MTAP phosphorylase family. MTAP subfamily.</text>
</comment>
<name>A0A846MXH6_9PROT</name>
<evidence type="ECO:0000256" key="4">
    <source>
        <dbReference type="HAMAP-Rule" id="MF_01963"/>
    </source>
</evidence>
<feature type="binding site" evidence="4">
    <location>
        <position position="12"/>
    </location>
    <ligand>
        <name>phosphate</name>
        <dbReference type="ChEBI" id="CHEBI:43474"/>
    </ligand>
</feature>
<feature type="site" description="Important for substrate specificity" evidence="4">
    <location>
        <position position="222"/>
    </location>
</feature>
<reference evidence="6 7" key="1">
    <citation type="submission" date="2020-03" db="EMBL/GenBank/DDBJ databases">
        <title>Genomic Encyclopedia of Type Strains, Phase IV (KMG-IV): sequencing the most valuable type-strain genomes for metagenomic binning, comparative biology and taxonomic classification.</title>
        <authorList>
            <person name="Goeker M."/>
        </authorList>
    </citation>
    <scope>NUCLEOTIDE SEQUENCE [LARGE SCALE GENOMIC DNA]</scope>
    <source>
        <strain evidence="6 7">DSM 19867</strain>
    </source>
</reference>
<feature type="site" description="Important for substrate specificity" evidence="4">
    <location>
        <position position="167"/>
    </location>
</feature>
<dbReference type="RefSeq" id="WP_167081645.1">
    <property type="nucleotide sequence ID" value="NZ_BAAADC010000001.1"/>
</dbReference>
<feature type="binding site" evidence="4">
    <location>
        <position position="186"/>
    </location>
    <ligand>
        <name>phosphate</name>
        <dbReference type="ChEBI" id="CHEBI:43474"/>
    </ligand>
</feature>
<sequence>MTKRVLGIIGGSGVYNIDGLENPTWKKIETPWGDPSDALLFGTYAGVDMVFLPRHGRGHVQTPTTINYRANIDAMKRAGVTDLISVSACGSLKEELPPGTFVIVDQFIDRTFAREKSFFGPGFVAHVPMAHPVCPALSNALVEAAAQENIRHAKGGTYICMEGPQFSTLAESHLYRSWNCAVIGMTAMPEAKLAREAELPYALVGMVTDYDCWHPDHEHVTVDAVIKVIHENAANARKIVCAVAERLTGTRKPSPLGIETVLDVAVMTAPEKRDPALMAKLDAVAGRILK</sequence>
<dbReference type="EC" id="2.4.2.28" evidence="4"/>
<feature type="binding site" evidence="4">
    <location>
        <begin position="54"/>
        <end position="55"/>
    </location>
    <ligand>
        <name>phosphate</name>
        <dbReference type="ChEBI" id="CHEBI:43474"/>
    </ligand>
</feature>
<dbReference type="UniPathway" id="UPA00904">
    <property type="reaction ID" value="UER00873"/>
</dbReference>
<feature type="binding site" evidence="4">
    <location>
        <begin position="209"/>
        <end position="211"/>
    </location>
    <ligand>
        <name>substrate</name>
    </ligand>
</feature>
<dbReference type="AlphaFoldDB" id="A0A846MXH6"/>
<comment type="catalytic activity">
    <reaction evidence="4">
        <text>S-methyl-5'-thioadenosine + phosphate = 5-(methylsulfanyl)-alpha-D-ribose 1-phosphate + adenine</text>
        <dbReference type="Rhea" id="RHEA:11852"/>
        <dbReference type="ChEBI" id="CHEBI:16708"/>
        <dbReference type="ChEBI" id="CHEBI:17509"/>
        <dbReference type="ChEBI" id="CHEBI:43474"/>
        <dbReference type="ChEBI" id="CHEBI:58533"/>
        <dbReference type="EC" id="2.4.2.28"/>
    </reaction>
</comment>
<feature type="binding site" evidence="4">
    <location>
        <position position="185"/>
    </location>
    <ligand>
        <name>substrate</name>
    </ligand>
</feature>
<proteinExistence type="inferred from homology"/>
<keyword evidence="1 4" id="KW-0328">Glycosyltransferase</keyword>
<dbReference type="InterPro" id="IPR010044">
    <property type="entry name" value="MTAP"/>
</dbReference>
<dbReference type="GO" id="GO:0019509">
    <property type="term" value="P:L-methionine salvage from methylthioadenosine"/>
    <property type="evidence" value="ECO:0007669"/>
    <property type="project" value="UniProtKB-UniRule"/>
</dbReference>
<dbReference type="PANTHER" id="PTHR42679">
    <property type="entry name" value="S-METHYL-5'-THIOADENOSINE PHOSPHORYLASE"/>
    <property type="match status" value="1"/>
</dbReference>